<proteinExistence type="inferred from homology"/>
<evidence type="ECO:0000256" key="1">
    <source>
        <dbReference type="ARBA" id="ARBA00009646"/>
    </source>
</evidence>
<gene>
    <name evidence="4" type="ORF">KME60_15420</name>
</gene>
<dbReference type="Proteomes" id="UP000729701">
    <property type="component" value="Unassembled WGS sequence"/>
</dbReference>
<comment type="similarity">
    <text evidence="1">Belongs to the beta/gamma-crystallin family.</text>
</comment>
<sequence>MSNISNQSQDLYAIKAVQDLSHESAASVSGGADVTLYDCTKFKGASREINEGQTRLGDFDNRTSSVVVDGKINKKVWRFYALPNYKGASFDVGPGQDRKFLPPGFNNKVSSLQSIG</sequence>
<dbReference type="AlphaFoldDB" id="A0A951UTI4"/>
<dbReference type="EMBL" id="JAHHGZ010000015">
    <property type="protein sequence ID" value="MBW4668772.1"/>
    <property type="molecule type" value="Genomic_DNA"/>
</dbReference>
<evidence type="ECO:0000313" key="4">
    <source>
        <dbReference type="EMBL" id="MBW4668772.1"/>
    </source>
</evidence>
<reference evidence="4" key="2">
    <citation type="journal article" date="2022" name="Microbiol. Resour. Announc.">
        <title>Metagenome Sequencing to Explore Phylogenomics of Terrestrial Cyanobacteria.</title>
        <authorList>
            <person name="Ward R.D."/>
            <person name="Stajich J.E."/>
            <person name="Johansen J.R."/>
            <person name="Huntemann M."/>
            <person name="Clum A."/>
            <person name="Foster B."/>
            <person name="Foster B."/>
            <person name="Roux S."/>
            <person name="Palaniappan K."/>
            <person name="Varghese N."/>
            <person name="Mukherjee S."/>
            <person name="Reddy T.B.K."/>
            <person name="Daum C."/>
            <person name="Copeland A."/>
            <person name="Chen I.A."/>
            <person name="Ivanova N.N."/>
            <person name="Kyrpides N.C."/>
            <person name="Shapiro N."/>
            <person name="Eloe-Fadrosh E.A."/>
            <person name="Pietrasiak N."/>
        </authorList>
    </citation>
    <scope>NUCLEOTIDE SEQUENCE</scope>
    <source>
        <strain evidence="4">GSE-NOS-MK-12-04C</strain>
    </source>
</reference>
<dbReference type="Pfam" id="PF00030">
    <property type="entry name" value="Crystall"/>
    <property type="match status" value="1"/>
</dbReference>
<evidence type="ECO:0000313" key="5">
    <source>
        <dbReference type="Proteomes" id="UP000729701"/>
    </source>
</evidence>
<feature type="domain" description="Beta/gamma crystallin 'Greek key'" evidence="3">
    <location>
        <begin position="34"/>
        <end position="115"/>
    </location>
</feature>
<accession>A0A951UTI4</accession>
<evidence type="ECO:0000256" key="2">
    <source>
        <dbReference type="ARBA" id="ARBA00022737"/>
    </source>
</evidence>
<dbReference type="InterPro" id="IPR011024">
    <property type="entry name" value="G_crystallin-like"/>
</dbReference>
<name>A0A951UTI4_9CYAN</name>
<dbReference type="SUPFAM" id="SSF49695">
    <property type="entry name" value="gamma-Crystallin-like"/>
    <property type="match status" value="1"/>
</dbReference>
<reference evidence="4" key="1">
    <citation type="submission" date="2021-05" db="EMBL/GenBank/DDBJ databases">
        <authorList>
            <person name="Pietrasiak N."/>
            <person name="Ward R."/>
            <person name="Stajich J.E."/>
            <person name="Kurbessoian T."/>
        </authorList>
    </citation>
    <scope>NUCLEOTIDE SEQUENCE</scope>
    <source>
        <strain evidence="4">GSE-NOS-MK-12-04C</strain>
    </source>
</reference>
<dbReference type="Gene3D" id="2.60.20.10">
    <property type="entry name" value="Crystallins"/>
    <property type="match status" value="1"/>
</dbReference>
<evidence type="ECO:0000259" key="3">
    <source>
        <dbReference type="Pfam" id="PF00030"/>
    </source>
</evidence>
<keyword evidence="2" id="KW-0677">Repeat</keyword>
<organism evidence="4 5">
    <name type="scientific">Cyanomargarita calcarea GSE-NOS-MK-12-04C</name>
    <dbReference type="NCBI Taxonomy" id="2839659"/>
    <lineage>
        <taxon>Bacteria</taxon>
        <taxon>Bacillati</taxon>
        <taxon>Cyanobacteriota</taxon>
        <taxon>Cyanophyceae</taxon>
        <taxon>Nostocales</taxon>
        <taxon>Cyanomargaritaceae</taxon>
        <taxon>Cyanomargarita</taxon>
    </lineage>
</organism>
<protein>
    <submittedName>
        <fullName evidence="4">Beta/gamma crystallin family protein</fullName>
    </submittedName>
</protein>
<comment type="caution">
    <text evidence="4">The sequence shown here is derived from an EMBL/GenBank/DDBJ whole genome shotgun (WGS) entry which is preliminary data.</text>
</comment>
<dbReference type="InterPro" id="IPR001064">
    <property type="entry name" value="Beta/gamma_crystallin"/>
</dbReference>